<protein>
    <submittedName>
        <fullName evidence="2">Uncharacterized protein</fullName>
    </submittedName>
</protein>
<organism evidence="2 3">
    <name type="scientific">Prorocentrum cordatum</name>
    <dbReference type="NCBI Taxonomy" id="2364126"/>
    <lineage>
        <taxon>Eukaryota</taxon>
        <taxon>Sar</taxon>
        <taxon>Alveolata</taxon>
        <taxon>Dinophyceae</taxon>
        <taxon>Prorocentrales</taxon>
        <taxon>Prorocentraceae</taxon>
        <taxon>Prorocentrum</taxon>
    </lineage>
</organism>
<accession>A0ABN9XHX6</accession>
<dbReference type="EMBL" id="CAUYUJ010020348">
    <property type="protein sequence ID" value="CAK0897549.1"/>
    <property type="molecule type" value="Genomic_DNA"/>
</dbReference>
<feature type="compositionally biased region" description="Low complexity" evidence="1">
    <location>
        <begin position="47"/>
        <end position="57"/>
    </location>
</feature>
<name>A0ABN9XHX6_9DINO</name>
<proteinExistence type="predicted"/>
<evidence type="ECO:0000313" key="3">
    <source>
        <dbReference type="Proteomes" id="UP001189429"/>
    </source>
</evidence>
<evidence type="ECO:0000256" key="1">
    <source>
        <dbReference type="SAM" id="MobiDB-lite"/>
    </source>
</evidence>
<keyword evidence="3" id="KW-1185">Reference proteome</keyword>
<feature type="region of interest" description="Disordered" evidence="1">
    <location>
        <begin position="27"/>
        <end position="60"/>
    </location>
</feature>
<comment type="caution">
    <text evidence="2">The sequence shown here is derived from an EMBL/GenBank/DDBJ whole genome shotgun (WGS) entry which is preliminary data.</text>
</comment>
<feature type="region of interest" description="Disordered" evidence="1">
    <location>
        <begin position="287"/>
        <end position="315"/>
    </location>
</feature>
<gene>
    <name evidence="2" type="ORF">PCOR1329_LOCUS75697</name>
</gene>
<evidence type="ECO:0000313" key="2">
    <source>
        <dbReference type="EMBL" id="CAK0897549.1"/>
    </source>
</evidence>
<dbReference type="Proteomes" id="UP001189429">
    <property type="component" value="Unassembled WGS sequence"/>
</dbReference>
<reference evidence="2" key="1">
    <citation type="submission" date="2023-10" db="EMBL/GenBank/DDBJ databases">
        <authorList>
            <person name="Chen Y."/>
            <person name="Shah S."/>
            <person name="Dougan E. K."/>
            <person name="Thang M."/>
            <person name="Chan C."/>
        </authorList>
    </citation>
    <scope>NUCLEOTIDE SEQUENCE [LARGE SCALE GENOMIC DNA]</scope>
</reference>
<sequence>MDMFQAGKGGQSPYSLLAVALISGSKQWPPGDGEPAQQPLAAVQRSGGPAAPGAAAPDVPQVQGLRPVPDAPLPAAPFLEAVRGLEYCFAAEAAAASGTPLVLGGAEPSLAELRAWAASSGGVRQFLPTAPEDADQEALERLWLTEGRGVRSSMLADAVVAVLDQAVLDQAAPSVAVFVAASEMGDAARWLTRDGELLAVLPPSALRRPAVSGRPLLVLQRPATGQTVLMFGVLPFSSQALLGTGSLADSLPQMAELLSQVRPAAFVVDAPRGTMEELLDELRGRGGAAASLEGARNPSDLSTQGLPAAASATAR</sequence>